<name>A0A1I3RCQ0_9EURY</name>
<sequence>MNRRELVAGVVSLGVLGGAATALWRGLPAADGVDSAAKPEVDESVDDGPLEIETIDARGSEGGTLTVPTDGITVVTSFSVTCTQCQRMMPPLSDAYERLEDDDGDAVTFVSIFPPTDESELREWWREHDGNWPVGFDPGRRFRTQYGVMGTDLLVIDANGEKRWQTDRVLESHRYARNVERVLEETEVNDEESG</sequence>
<dbReference type="SUPFAM" id="SSF52833">
    <property type="entry name" value="Thioredoxin-like"/>
    <property type="match status" value="1"/>
</dbReference>
<dbReference type="PROSITE" id="PS51352">
    <property type="entry name" value="THIOREDOXIN_2"/>
    <property type="match status" value="1"/>
</dbReference>
<evidence type="ECO:0000313" key="3">
    <source>
        <dbReference type="Proteomes" id="UP000182829"/>
    </source>
</evidence>
<feature type="domain" description="Thioredoxin" evidence="1">
    <location>
        <begin position="30"/>
        <end position="188"/>
    </location>
</feature>
<evidence type="ECO:0000313" key="2">
    <source>
        <dbReference type="EMBL" id="SFJ44434.1"/>
    </source>
</evidence>
<dbReference type="EMBL" id="FORO01000030">
    <property type="protein sequence ID" value="SFJ44434.1"/>
    <property type="molecule type" value="Genomic_DNA"/>
</dbReference>
<dbReference type="Proteomes" id="UP000182829">
    <property type="component" value="Unassembled WGS sequence"/>
</dbReference>
<dbReference type="GO" id="GO:0016491">
    <property type="term" value="F:oxidoreductase activity"/>
    <property type="evidence" value="ECO:0007669"/>
    <property type="project" value="InterPro"/>
</dbReference>
<gene>
    <name evidence="2" type="ORF">SAMN05443661_13015</name>
</gene>
<dbReference type="OMA" id="ELREWWR"/>
<proteinExistence type="predicted"/>
<dbReference type="AlphaFoldDB" id="A0A1I3RCQ0"/>
<dbReference type="InterPro" id="IPR013766">
    <property type="entry name" value="Thioredoxin_domain"/>
</dbReference>
<dbReference type="GeneID" id="14206701"/>
<dbReference type="InterPro" id="IPR000866">
    <property type="entry name" value="AhpC/TSA"/>
</dbReference>
<dbReference type="RefSeq" id="WP_005581321.1">
    <property type="nucleotide sequence ID" value="NZ_FORO01000030.1"/>
</dbReference>
<organism evidence="2 3">
    <name type="scientific">Natronobacterium gregoryi</name>
    <dbReference type="NCBI Taxonomy" id="44930"/>
    <lineage>
        <taxon>Archaea</taxon>
        <taxon>Methanobacteriati</taxon>
        <taxon>Methanobacteriota</taxon>
        <taxon>Stenosarchaea group</taxon>
        <taxon>Halobacteria</taxon>
        <taxon>Halobacteriales</taxon>
        <taxon>Natrialbaceae</taxon>
        <taxon>Natronobacterium</taxon>
    </lineage>
</organism>
<dbReference type="Gene3D" id="3.40.30.10">
    <property type="entry name" value="Glutaredoxin"/>
    <property type="match status" value="1"/>
</dbReference>
<dbReference type="InterPro" id="IPR036249">
    <property type="entry name" value="Thioredoxin-like_sf"/>
</dbReference>
<dbReference type="Pfam" id="PF00578">
    <property type="entry name" value="AhpC-TSA"/>
    <property type="match status" value="1"/>
</dbReference>
<dbReference type="CDD" id="cd02966">
    <property type="entry name" value="TlpA_like_family"/>
    <property type="match status" value="1"/>
</dbReference>
<reference evidence="2 3" key="1">
    <citation type="submission" date="2016-10" db="EMBL/GenBank/DDBJ databases">
        <authorList>
            <person name="de Groot N.N."/>
        </authorList>
    </citation>
    <scope>NUCLEOTIDE SEQUENCE [LARGE SCALE GENOMIC DNA]</scope>
    <source>
        <strain evidence="2 3">SP2</strain>
    </source>
</reference>
<accession>A0A1I3RCQ0</accession>
<protein>
    <submittedName>
        <fullName evidence="2">AhpC/TSA family protein</fullName>
    </submittedName>
</protein>
<dbReference type="GO" id="GO:0016209">
    <property type="term" value="F:antioxidant activity"/>
    <property type="evidence" value="ECO:0007669"/>
    <property type="project" value="InterPro"/>
</dbReference>
<dbReference type="OrthoDB" id="115386at2157"/>
<evidence type="ECO:0000259" key="1">
    <source>
        <dbReference type="PROSITE" id="PS51352"/>
    </source>
</evidence>